<dbReference type="SUPFAM" id="SSF48371">
    <property type="entry name" value="ARM repeat"/>
    <property type="match status" value="1"/>
</dbReference>
<sequence>MAFVRAAVPGLAPPPAATVEERVARLADADPTVRRLAARSLADAPVAAAALAARIEDEADLRVREALFGSLVSIGGTDVAALMAPFLRSQDAGLRNGALESLKQIGAESCRAAIDALVVDASPDVRLLAIEVTRAWPGPLAEPLLRQLIETDPHVNVCGAAVDVATELGSAALLAPLAALRARFVDEPFLAFAVDVARARIAGWQQPSGPKR</sequence>
<protein>
    <submittedName>
        <fullName evidence="1">HEAT repeat domain-containing protein</fullName>
    </submittedName>
</protein>
<evidence type="ECO:0000313" key="1">
    <source>
        <dbReference type="EMBL" id="NKE46299.1"/>
    </source>
</evidence>
<dbReference type="Proteomes" id="UP000765160">
    <property type="component" value="Unassembled WGS sequence"/>
</dbReference>
<name>A0ABX1F1T6_9PROT</name>
<accession>A0ABX1F1T6</accession>
<dbReference type="Pfam" id="PF13646">
    <property type="entry name" value="HEAT_2"/>
    <property type="match status" value="1"/>
</dbReference>
<organism evidence="1 2">
    <name type="scientific">Falsiroseomonas frigidaquae</name>
    <dbReference type="NCBI Taxonomy" id="487318"/>
    <lineage>
        <taxon>Bacteria</taxon>
        <taxon>Pseudomonadati</taxon>
        <taxon>Pseudomonadota</taxon>
        <taxon>Alphaproteobacteria</taxon>
        <taxon>Acetobacterales</taxon>
        <taxon>Roseomonadaceae</taxon>
        <taxon>Falsiroseomonas</taxon>
    </lineage>
</organism>
<dbReference type="EMBL" id="JAAVTX010000004">
    <property type="protein sequence ID" value="NKE46299.1"/>
    <property type="molecule type" value="Genomic_DNA"/>
</dbReference>
<dbReference type="RefSeq" id="WP_168050799.1">
    <property type="nucleotide sequence ID" value="NZ_JAATJR010000004.1"/>
</dbReference>
<dbReference type="Gene3D" id="1.25.10.10">
    <property type="entry name" value="Leucine-rich Repeat Variant"/>
    <property type="match status" value="1"/>
</dbReference>
<dbReference type="InterPro" id="IPR011989">
    <property type="entry name" value="ARM-like"/>
</dbReference>
<dbReference type="InterPro" id="IPR016024">
    <property type="entry name" value="ARM-type_fold"/>
</dbReference>
<comment type="caution">
    <text evidence="1">The sequence shown here is derived from an EMBL/GenBank/DDBJ whole genome shotgun (WGS) entry which is preliminary data.</text>
</comment>
<evidence type="ECO:0000313" key="2">
    <source>
        <dbReference type="Proteomes" id="UP000765160"/>
    </source>
</evidence>
<reference evidence="1 2" key="1">
    <citation type="submission" date="2020-03" db="EMBL/GenBank/DDBJ databases">
        <title>Roseomonas selenitidurans sp. nov. isolated from soil.</title>
        <authorList>
            <person name="Liu H."/>
        </authorList>
    </citation>
    <scope>NUCLEOTIDE SEQUENCE [LARGE SCALE GENOMIC DNA]</scope>
    <source>
        <strain evidence="1 2">JCM 15073</strain>
    </source>
</reference>
<proteinExistence type="predicted"/>
<gene>
    <name evidence="1" type="ORF">HB662_16045</name>
</gene>
<keyword evidence="2" id="KW-1185">Reference proteome</keyword>